<dbReference type="EMBL" id="AB537500">
    <property type="protein sequence ID" value="BAJ09301.1"/>
    <property type="molecule type" value="mRNA"/>
</dbReference>
<feature type="non-terminal residue" evidence="1">
    <location>
        <position position="40"/>
    </location>
</feature>
<sequence>MMRRIHRCLAFGSSPSWGGTCTDHTFCPRPPRRPEEEAYG</sequence>
<proteinExistence type="evidence at transcript level"/>
<dbReference type="OrthoDB" id="9875627at2759"/>
<dbReference type="AlphaFoldDB" id="D6RU84"/>
<name>D6RU84_HUMAN</name>
<evidence type="ECO:0000313" key="1">
    <source>
        <dbReference type="EMBL" id="BAJ09301.1"/>
    </source>
</evidence>
<protein>
    <submittedName>
        <fullName evidence="1">Testis specific of PACAP</fullName>
    </submittedName>
</protein>
<reference evidence="1" key="1">
    <citation type="journal article" date="2010" name="Genes Cells">
        <title>Characterization of the testis-specific promoter region in the human pituitary adenylate cyclase-activating polypeptide (PACAP) gene.</title>
        <authorList>
            <person name="Tominaga A."/>
            <person name="Sugawara H."/>
            <person name="Futagawa T."/>
            <person name="Inoue K."/>
            <person name="Sasaki K."/>
            <person name="Minamino N."/>
            <person name="Hatakeyama M."/>
            <person name="Handa H."/>
            <person name="Miyata A."/>
        </authorList>
    </citation>
    <scope>NUCLEOTIDE SEQUENCE</scope>
    <source>
        <tissue evidence="1">Testis</tissue>
    </source>
</reference>
<accession>D6RU84</accession>
<organism evidence="1">
    <name type="scientific">Homo sapiens</name>
    <name type="common">Human</name>
    <dbReference type="NCBI Taxonomy" id="9606"/>
    <lineage>
        <taxon>Eukaryota</taxon>
        <taxon>Metazoa</taxon>
        <taxon>Chordata</taxon>
        <taxon>Craniata</taxon>
        <taxon>Vertebrata</taxon>
        <taxon>Euteleostomi</taxon>
        <taxon>Mammalia</taxon>
        <taxon>Eutheria</taxon>
        <taxon>Euarchontoglires</taxon>
        <taxon>Primates</taxon>
        <taxon>Haplorrhini</taxon>
        <taxon>Catarrhini</taxon>
        <taxon>Hominidae</taxon>
        <taxon>Homo</taxon>
    </lineage>
</organism>
<gene>
    <name evidence="1" type="primary">ADCYAP1</name>
</gene>